<dbReference type="EMBL" id="CP089984">
    <property type="protein sequence ID" value="WXB18714.1"/>
    <property type="molecule type" value="Genomic_DNA"/>
</dbReference>
<sequence length="235" mass="24543">MPRHPMHGSSRGPAPHRAPAAPFAFATFAAIATRVTRVTRTTIGMRAALAALAALALAPTMGCSARASSAPAPAASSSVEVHSTGASIASLQVAPESLQVDKVGGRDGYLYPDGLRDLVFTADVTGPISAFFLLSTDERGEPNGFFRTNTLTRAEEAPKEFGGMLELGRMTPGLGVYEEGKPLNKDSGAVNVPAGRHLLKLYTSNPGNVTSRSYLRLFGVLADKSIVKSPILAIP</sequence>
<organism evidence="1 2">
    <name type="scientific">Pendulispora albinea</name>
    <dbReference type="NCBI Taxonomy" id="2741071"/>
    <lineage>
        <taxon>Bacteria</taxon>
        <taxon>Pseudomonadati</taxon>
        <taxon>Myxococcota</taxon>
        <taxon>Myxococcia</taxon>
        <taxon>Myxococcales</taxon>
        <taxon>Sorangiineae</taxon>
        <taxon>Pendulisporaceae</taxon>
        <taxon>Pendulispora</taxon>
    </lineage>
</organism>
<evidence type="ECO:0000313" key="1">
    <source>
        <dbReference type="EMBL" id="WXB18714.1"/>
    </source>
</evidence>
<evidence type="ECO:0008006" key="3">
    <source>
        <dbReference type="Google" id="ProtNLM"/>
    </source>
</evidence>
<keyword evidence="2" id="KW-1185">Reference proteome</keyword>
<proteinExistence type="predicted"/>
<protein>
    <recommendedName>
        <fullName evidence="3">Lipoprotein</fullName>
    </recommendedName>
</protein>
<gene>
    <name evidence="1" type="ORF">LZC94_15930</name>
</gene>
<dbReference type="Proteomes" id="UP001370348">
    <property type="component" value="Chromosome"/>
</dbReference>
<accession>A0ABZ2M884</accession>
<evidence type="ECO:0000313" key="2">
    <source>
        <dbReference type="Proteomes" id="UP001370348"/>
    </source>
</evidence>
<dbReference type="RefSeq" id="WP_394828341.1">
    <property type="nucleotide sequence ID" value="NZ_CP089984.1"/>
</dbReference>
<name>A0ABZ2M884_9BACT</name>
<reference evidence="1 2" key="1">
    <citation type="submission" date="2021-12" db="EMBL/GenBank/DDBJ databases">
        <title>Discovery of the Pendulisporaceae a myxobacterial family with distinct sporulation behavior and unique specialized metabolism.</title>
        <authorList>
            <person name="Garcia R."/>
            <person name="Popoff A."/>
            <person name="Bader C.D."/>
            <person name="Loehr J."/>
            <person name="Walesch S."/>
            <person name="Walt C."/>
            <person name="Boldt J."/>
            <person name="Bunk B."/>
            <person name="Haeckl F.J.F.P.J."/>
            <person name="Gunesch A.P."/>
            <person name="Birkelbach J."/>
            <person name="Nuebel U."/>
            <person name="Pietschmann T."/>
            <person name="Bach T."/>
            <person name="Mueller R."/>
        </authorList>
    </citation>
    <scope>NUCLEOTIDE SEQUENCE [LARGE SCALE GENOMIC DNA]</scope>
    <source>
        <strain evidence="1 2">MSr11954</strain>
    </source>
</reference>